<dbReference type="GO" id="GO:0003918">
    <property type="term" value="F:DNA topoisomerase type II (double strand cut, ATP-hydrolyzing) activity"/>
    <property type="evidence" value="ECO:0007669"/>
    <property type="project" value="UniProtKB-UniRule"/>
</dbReference>
<dbReference type="GO" id="GO:0005737">
    <property type="term" value="C:cytoplasm"/>
    <property type="evidence" value="ECO:0007669"/>
    <property type="project" value="TreeGrafter"/>
</dbReference>
<dbReference type="GO" id="GO:0005524">
    <property type="term" value="F:ATP binding"/>
    <property type="evidence" value="ECO:0007669"/>
    <property type="project" value="InterPro"/>
</dbReference>
<dbReference type="InterPro" id="IPR050220">
    <property type="entry name" value="Type_II_DNA_Topoisomerases"/>
</dbReference>
<evidence type="ECO:0000256" key="3">
    <source>
        <dbReference type="ARBA" id="ARBA00023029"/>
    </source>
</evidence>
<evidence type="ECO:0000256" key="8">
    <source>
        <dbReference type="PROSITE-ProRule" id="PRU01384"/>
    </source>
</evidence>
<dbReference type="SUPFAM" id="SSF56719">
    <property type="entry name" value="Type II DNA topoisomerase"/>
    <property type="match status" value="1"/>
</dbReference>
<sequence>MPDQTKAPPASPDGGTIKDQTLATALSERYLAYAMSTIMSRSLPDVRDGLKPVHRRLLWAMHQLKLDPAAGFKKCARIVGDVMGKYHPHGDAAIYDAMVRLAQEFAARYPLVEGQGNFGNIDGDNAAAMRYTEARLTEVAQAMLQGIDENTVDFRATYDGEEQEPVVLPAAFPNLLANGANGIAVGMATSIPPHNAGELCAAALAQLQVFRDRKLGLEQVALHADGTARAEFLDASLAPMLAAIPGPDFPTGGVLVEPPEAIREAYRTGRGGFRLRARWEKVAAKNGTWHVIVSEIPYQVQKAKLIEQIAALLEEKKLPLLGDIRDESTDIVRLVLEPKSRTVDPAVMMETLFRATDLETRLPLNMNALDAERTPRVMGLPEVLWSWLEHRHVVLVRRTEHRLAAIARRLEILDGYLVVYLNLDEVIRIVREEDKPKEALMATFSLTELQANAILDMRLRALRKLEEMEIRREHTKLSKEQKGLQALMGSEPKRWAAIEAEIETTRKAFGDGPLGTRRTETGRLLPAVLVDEAAFVEREPITVILSEKGWIRAQKGHVAPEAELRFKEGDQLHTWVHAQSTDRVVLFATNGRAYTLKAETIPRGRGDGQPVRLMVDMTNEDTIIRMFVHAEGHRFLVAATDGRGFLVKGEDLLAEKRTGKQVLVTEPGKEAAVCVEAEGDHVAVIGTNRKLLVFPLDQVPEMARGRGVQLQSYKDADTILADVKVFTRKEGLTWMLGDRQRLETDLTTWRGNRAGAGKAPPNGFPKSGRFG</sequence>
<dbReference type="InterPro" id="IPR006691">
    <property type="entry name" value="GyrA/parC_rep"/>
</dbReference>
<evidence type="ECO:0000256" key="9">
    <source>
        <dbReference type="SAM" id="MobiDB-lite"/>
    </source>
</evidence>
<keyword evidence="6 7" id="KW-0413">Isomerase</keyword>
<dbReference type="InterPro" id="IPR005742">
    <property type="entry name" value="TopoIV_A_Gneg"/>
</dbReference>
<dbReference type="EMBL" id="SMSJ01000018">
    <property type="protein sequence ID" value="TDH61720.1"/>
    <property type="molecule type" value="Genomic_DNA"/>
</dbReference>
<dbReference type="Proteomes" id="UP000295096">
    <property type="component" value="Unassembled WGS sequence"/>
</dbReference>
<gene>
    <name evidence="7 11" type="primary">parC</name>
    <name evidence="11" type="ORF">E2C06_15470</name>
</gene>
<comment type="subunit">
    <text evidence="7">Heterotetramer composed of ParC and ParE.</text>
</comment>
<keyword evidence="5 7" id="KW-0472">Membrane</keyword>
<organism evidence="11 12">
    <name type="scientific">Dankookia rubra</name>
    <dbReference type="NCBI Taxonomy" id="1442381"/>
    <lineage>
        <taxon>Bacteria</taxon>
        <taxon>Pseudomonadati</taxon>
        <taxon>Pseudomonadota</taxon>
        <taxon>Alphaproteobacteria</taxon>
        <taxon>Acetobacterales</taxon>
        <taxon>Roseomonadaceae</taxon>
        <taxon>Dankookia</taxon>
    </lineage>
</organism>
<feature type="active site" description="O-(5'-phospho-DNA)-tyrosine intermediate" evidence="7 8">
    <location>
        <position position="131"/>
    </location>
</feature>
<dbReference type="RefSeq" id="WP_133289508.1">
    <property type="nucleotide sequence ID" value="NZ_SMSJ01000018.1"/>
</dbReference>
<feature type="site" description="Transition state stabilizer" evidence="7">
    <location>
        <position position="130"/>
    </location>
</feature>
<dbReference type="InterPro" id="IPR002205">
    <property type="entry name" value="Topo_IIA_dom_A"/>
</dbReference>
<name>A0A4R5QET0_9PROT</name>
<dbReference type="Gene3D" id="3.90.199.10">
    <property type="entry name" value="Topoisomerase II, domain 5"/>
    <property type="match status" value="1"/>
</dbReference>
<dbReference type="Gene3D" id="2.120.10.90">
    <property type="entry name" value="DNA gyrase/topoisomerase IV, subunit A, C-terminal"/>
    <property type="match status" value="1"/>
</dbReference>
<dbReference type="Pfam" id="PF03989">
    <property type="entry name" value="DNA_gyraseA_C"/>
    <property type="match status" value="2"/>
</dbReference>
<feature type="site" description="Interaction with DNA" evidence="7">
    <location>
        <position position="87"/>
    </location>
</feature>
<keyword evidence="12" id="KW-1185">Reference proteome</keyword>
<dbReference type="EC" id="5.6.2.2" evidence="7"/>
<dbReference type="AlphaFoldDB" id="A0A4R5QET0"/>
<comment type="similarity">
    <text evidence="7">Belongs to the type II topoisomerase GyrA/ParC subunit family. ParC type 1 subfamily.</text>
</comment>
<evidence type="ECO:0000256" key="1">
    <source>
        <dbReference type="ARBA" id="ARBA00000185"/>
    </source>
</evidence>
<dbReference type="GO" id="GO:0003677">
    <property type="term" value="F:DNA binding"/>
    <property type="evidence" value="ECO:0007669"/>
    <property type="project" value="UniProtKB-UniRule"/>
</dbReference>
<comment type="caution">
    <text evidence="11">The sequence shown here is derived from an EMBL/GenBank/DDBJ whole genome shotgun (WGS) entry which is preliminary data.</text>
</comment>
<evidence type="ECO:0000256" key="4">
    <source>
        <dbReference type="ARBA" id="ARBA00023125"/>
    </source>
</evidence>
<dbReference type="CDD" id="cd00187">
    <property type="entry name" value="TOP4c"/>
    <property type="match status" value="1"/>
</dbReference>
<dbReference type="GO" id="GO:0009330">
    <property type="term" value="C:DNA topoisomerase type II (double strand cut, ATP-hydrolyzing) complex"/>
    <property type="evidence" value="ECO:0007669"/>
    <property type="project" value="TreeGrafter"/>
</dbReference>
<feature type="site" description="Interaction with DNA" evidence="7">
    <location>
        <position position="51"/>
    </location>
</feature>
<dbReference type="InterPro" id="IPR035516">
    <property type="entry name" value="Gyrase/topoIV_suA_C"/>
</dbReference>
<evidence type="ECO:0000256" key="6">
    <source>
        <dbReference type="ARBA" id="ARBA00023235"/>
    </source>
</evidence>
<reference evidence="11 12" key="1">
    <citation type="journal article" date="2016" name="J. Microbiol.">
        <title>Dankookia rubra gen. nov., sp. nov., an alphaproteobacterium isolated from sediment of a shallow stream.</title>
        <authorList>
            <person name="Kim W.H."/>
            <person name="Kim D.H."/>
            <person name="Kang K."/>
            <person name="Ahn T.Y."/>
        </authorList>
    </citation>
    <scope>NUCLEOTIDE SEQUENCE [LARGE SCALE GENOMIC DNA]</scope>
    <source>
        <strain evidence="11 12">JCM30602</strain>
    </source>
</reference>
<dbReference type="PANTHER" id="PTHR43493">
    <property type="entry name" value="DNA GYRASE/TOPOISOMERASE SUBUNIT A"/>
    <property type="match status" value="1"/>
</dbReference>
<keyword evidence="3 7" id="KW-0799">Topoisomerase</keyword>
<dbReference type="GO" id="GO:0006265">
    <property type="term" value="P:DNA topological change"/>
    <property type="evidence" value="ECO:0007669"/>
    <property type="project" value="UniProtKB-UniRule"/>
</dbReference>
<evidence type="ECO:0000256" key="2">
    <source>
        <dbReference type="ARBA" id="ARBA00022475"/>
    </source>
</evidence>
<dbReference type="Gene3D" id="3.30.1360.40">
    <property type="match status" value="1"/>
</dbReference>
<dbReference type="GO" id="GO:0005694">
    <property type="term" value="C:chromosome"/>
    <property type="evidence" value="ECO:0007669"/>
    <property type="project" value="InterPro"/>
</dbReference>
<comment type="subcellular location">
    <subcellularLocation>
        <location evidence="7">Cell membrane</location>
        <topology evidence="7">Peripheral membrane protein</topology>
    </subcellularLocation>
</comment>
<dbReference type="InterPro" id="IPR013758">
    <property type="entry name" value="Topo_IIA_A/C_ab"/>
</dbReference>
<dbReference type="Gene3D" id="1.10.268.10">
    <property type="entry name" value="Topoisomerase, domain 3"/>
    <property type="match status" value="1"/>
</dbReference>
<feature type="domain" description="Topo IIA-type catalytic" evidence="10">
    <location>
        <begin position="43"/>
        <end position="529"/>
    </location>
</feature>
<dbReference type="PANTHER" id="PTHR43493:SF1">
    <property type="entry name" value="DNA TOPOISOMERASE 4 SUBUNIT A"/>
    <property type="match status" value="1"/>
</dbReference>
<proteinExistence type="inferred from homology"/>
<dbReference type="HAMAP" id="MF_00936">
    <property type="entry name" value="ParC_type1"/>
    <property type="match status" value="1"/>
</dbReference>
<protein>
    <recommendedName>
        <fullName evidence="7">DNA topoisomerase 4 subunit A</fullName>
        <ecNumber evidence="7">5.6.2.2</ecNumber>
    </recommendedName>
    <alternativeName>
        <fullName evidence="7">Topoisomerase IV subunit A</fullName>
    </alternativeName>
</protein>
<evidence type="ECO:0000256" key="5">
    <source>
        <dbReference type="ARBA" id="ARBA00023136"/>
    </source>
</evidence>
<dbReference type="Pfam" id="PF00521">
    <property type="entry name" value="DNA_topoisoIV"/>
    <property type="match status" value="1"/>
</dbReference>
<dbReference type="InterPro" id="IPR013757">
    <property type="entry name" value="Topo_IIA_A_a_sf"/>
</dbReference>
<evidence type="ECO:0000313" key="11">
    <source>
        <dbReference type="EMBL" id="TDH61720.1"/>
    </source>
</evidence>
<evidence type="ECO:0000313" key="12">
    <source>
        <dbReference type="Proteomes" id="UP000295096"/>
    </source>
</evidence>
<feature type="region of interest" description="Disordered" evidence="9">
    <location>
        <begin position="750"/>
        <end position="771"/>
    </location>
</feature>
<keyword evidence="4 7" id="KW-0238">DNA-binding</keyword>
<comment type="function">
    <text evidence="7">Topoisomerase IV is essential for chromosome segregation. It relaxes supercoiled DNA. Performs the decatenation events required during the replication of a circular DNA molecule.</text>
</comment>
<dbReference type="InterPro" id="IPR013760">
    <property type="entry name" value="Topo_IIA-like_dom_sf"/>
</dbReference>
<dbReference type="SMART" id="SM00434">
    <property type="entry name" value="TOP4c"/>
    <property type="match status" value="1"/>
</dbReference>
<dbReference type="SUPFAM" id="SSF101904">
    <property type="entry name" value="GyrA/ParC C-terminal domain-like"/>
    <property type="match status" value="1"/>
</dbReference>
<dbReference type="GO" id="GO:0007059">
    <property type="term" value="P:chromosome segregation"/>
    <property type="evidence" value="ECO:0007669"/>
    <property type="project" value="UniProtKB-UniRule"/>
</dbReference>
<accession>A0A4R5QET0</accession>
<dbReference type="FunFam" id="1.10.268.10:FF:000001">
    <property type="entry name" value="DNA gyrase subunit A"/>
    <property type="match status" value="1"/>
</dbReference>
<keyword evidence="2 7" id="KW-1003">Cell membrane</keyword>
<feature type="site" description="Interaction with DNA" evidence="7">
    <location>
        <position position="89"/>
    </location>
</feature>
<comment type="catalytic activity">
    <reaction evidence="1 7 8">
        <text>ATP-dependent breakage, passage and rejoining of double-stranded DNA.</text>
        <dbReference type="EC" id="5.6.2.2"/>
    </reaction>
</comment>
<evidence type="ECO:0000259" key="10">
    <source>
        <dbReference type="PROSITE" id="PS52040"/>
    </source>
</evidence>
<dbReference type="GO" id="GO:0019897">
    <property type="term" value="C:extrinsic component of plasma membrane"/>
    <property type="evidence" value="ECO:0007669"/>
    <property type="project" value="UniProtKB-UniRule"/>
</dbReference>
<evidence type="ECO:0000256" key="7">
    <source>
        <dbReference type="HAMAP-Rule" id="MF_00936"/>
    </source>
</evidence>
<dbReference type="NCBIfam" id="TIGR01062">
    <property type="entry name" value="parC_Gneg"/>
    <property type="match status" value="1"/>
</dbReference>
<dbReference type="OrthoDB" id="9806486at2"/>
<dbReference type="PROSITE" id="PS52040">
    <property type="entry name" value="TOPO_IIA"/>
    <property type="match status" value="1"/>
</dbReference>